<gene>
    <name evidence="2" type="ORF">SAMN06295998_104162</name>
</gene>
<dbReference type="SUPFAM" id="SSF158682">
    <property type="entry name" value="TerB-like"/>
    <property type="match status" value="1"/>
</dbReference>
<dbReference type="PROSITE" id="PS50076">
    <property type="entry name" value="DNAJ_2"/>
    <property type="match status" value="1"/>
</dbReference>
<evidence type="ECO:0000313" key="2">
    <source>
        <dbReference type="EMBL" id="SMC73927.1"/>
    </source>
</evidence>
<dbReference type="AlphaFoldDB" id="A0A1W2BLW9"/>
<dbReference type="InterPro" id="IPR029024">
    <property type="entry name" value="TerB-like"/>
</dbReference>
<dbReference type="CDD" id="cd07316">
    <property type="entry name" value="terB_like_DjlA"/>
    <property type="match status" value="1"/>
</dbReference>
<keyword evidence="3" id="KW-1185">Reference proteome</keyword>
<dbReference type="STRING" id="1387277.SAMN06295998_104162"/>
<organism evidence="2 3">
    <name type="scientific">Primorskyibacter flagellatus</name>
    <dbReference type="NCBI Taxonomy" id="1387277"/>
    <lineage>
        <taxon>Bacteria</taxon>
        <taxon>Pseudomonadati</taxon>
        <taxon>Pseudomonadota</taxon>
        <taxon>Alphaproteobacteria</taxon>
        <taxon>Rhodobacterales</taxon>
        <taxon>Roseobacteraceae</taxon>
        <taxon>Primorskyibacter</taxon>
    </lineage>
</organism>
<dbReference type="Gene3D" id="1.10.3680.10">
    <property type="entry name" value="TerB-like"/>
    <property type="match status" value="1"/>
</dbReference>
<dbReference type="InterPro" id="IPR007791">
    <property type="entry name" value="DjlA_N"/>
</dbReference>
<evidence type="ECO:0000313" key="3">
    <source>
        <dbReference type="Proteomes" id="UP000192330"/>
    </source>
</evidence>
<dbReference type="InterPro" id="IPR001623">
    <property type="entry name" value="DnaJ_domain"/>
</dbReference>
<dbReference type="Pfam" id="PF00226">
    <property type="entry name" value="DnaJ"/>
    <property type="match status" value="1"/>
</dbReference>
<proteinExistence type="predicted"/>
<sequence length="275" mass="31053">MQRVFRPCRRVAGGRVNALTVDGFSADTEDSLNVALTSCAAAYSISTMSIWTRISQAIQALAKGEGLSAVFERLRTPPERSVAFTIAVIALSAKMAKADGQVTRAEVRAFREVFHIASADEEGAARVFNLARQDVAGFEEYATRIARMFREDRTMLFHLMEGLFYIAVADGRYHPKEDDFLTRVAEIFRMPQPEFRGVRARFVPDAEPDPYSVLGVTPDMDLTQIRKVWRKQVRESHPDKMIARGLPAEAVRLSERRLVDINRAWEEISTQRQEA</sequence>
<accession>A0A1W2BLW9</accession>
<dbReference type="Proteomes" id="UP000192330">
    <property type="component" value="Unassembled WGS sequence"/>
</dbReference>
<dbReference type="EMBL" id="FWYD01000004">
    <property type="protein sequence ID" value="SMC73927.1"/>
    <property type="molecule type" value="Genomic_DNA"/>
</dbReference>
<protein>
    <submittedName>
        <fullName evidence="2">DnaJ like chaperone protein</fullName>
    </submittedName>
</protein>
<dbReference type="Pfam" id="PF05099">
    <property type="entry name" value="TerB"/>
    <property type="match status" value="1"/>
</dbReference>
<dbReference type="SMART" id="SM00271">
    <property type="entry name" value="DnaJ"/>
    <property type="match status" value="1"/>
</dbReference>
<dbReference type="CDD" id="cd06257">
    <property type="entry name" value="DnaJ"/>
    <property type="match status" value="1"/>
</dbReference>
<dbReference type="InterPro" id="IPR036869">
    <property type="entry name" value="J_dom_sf"/>
</dbReference>
<name>A0A1W2BLW9_9RHOB</name>
<evidence type="ECO:0000259" key="1">
    <source>
        <dbReference type="PROSITE" id="PS50076"/>
    </source>
</evidence>
<reference evidence="2 3" key="1">
    <citation type="submission" date="2017-04" db="EMBL/GenBank/DDBJ databases">
        <authorList>
            <person name="Afonso C.L."/>
            <person name="Miller P.J."/>
            <person name="Scott M.A."/>
            <person name="Spackman E."/>
            <person name="Goraichik I."/>
            <person name="Dimitrov K.M."/>
            <person name="Suarez D.L."/>
            <person name="Swayne D.E."/>
        </authorList>
    </citation>
    <scope>NUCLEOTIDE SEQUENCE [LARGE SCALE GENOMIC DNA]</scope>
    <source>
        <strain evidence="2 3">CGMCC 1.12644</strain>
    </source>
</reference>
<dbReference type="Gene3D" id="1.10.287.110">
    <property type="entry name" value="DnaJ domain"/>
    <property type="match status" value="1"/>
</dbReference>
<dbReference type="SUPFAM" id="SSF46565">
    <property type="entry name" value="Chaperone J-domain"/>
    <property type="match status" value="1"/>
</dbReference>
<feature type="domain" description="J" evidence="1">
    <location>
        <begin position="209"/>
        <end position="275"/>
    </location>
</feature>